<evidence type="ECO:0000256" key="2">
    <source>
        <dbReference type="SAM" id="MobiDB-lite"/>
    </source>
</evidence>
<feature type="transmembrane region" description="Helical" evidence="3">
    <location>
        <begin position="193"/>
        <end position="212"/>
    </location>
</feature>
<dbReference type="AlphaFoldDB" id="A0A8T3DA03"/>
<feature type="chain" id="PRO_5035937506" description="TNFR-Cys domain-containing protein" evidence="4">
    <location>
        <begin position="22"/>
        <end position="246"/>
    </location>
</feature>
<feature type="domain" description="TNFR-Cys" evidence="5">
    <location>
        <begin position="59"/>
        <end position="101"/>
    </location>
</feature>
<dbReference type="PROSITE" id="PS00652">
    <property type="entry name" value="TNFR_NGFR_1"/>
    <property type="match status" value="2"/>
</dbReference>
<dbReference type="SUPFAM" id="SSF57586">
    <property type="entry name" value="TNF receptor-like"/>
    <property type="match status" value="3"/>
</dbReference>
<comment type="caution">
    <text evidence="6">The sequence shown here is derived from an EMBL/GenBank/DDBJ whole genome shotgun (WGS) entry which is preliminary data.</text>
</comment>
<accession>A0A8T3DA03</accession>
<dbReference type="Proteomes" id="UP000829720">
    <property type="component" value="Unassembled WGS sequence"/>
</dbReference>
<protein>
    <recommendedName>
        <fullName evidence="5">TNFR-Cys domain-containing protein</fullName>
    </recommendedName>
</protein>
<evidence type="ECO:0000259" key="5">
    <source>
        <dbReference type="PROSITE" id="PS50050"/>
    </source>
</evidence>
<dbReference type="GO" id="GO:0006915">
    <property type="term" value="P:apoptotic process"/>
    <property type="evidence" value="ECO:0007669"/>
    <property type="project" value="InterPro"/>
</dbReference>
<dbReference type="GO" id="GO:0004888">
    <property type="term" value="F:transmembrane signaling receptor activity"/>
    <property type="evidence" value="ECO:0007669"/>
    <property type="project" value="InterPro"/>
</dbReference>
<keyword evidence="3" id="KW-0812">Transmembrane</keyword>
<evidence type="ECO:0000256" key="1">
    <source>
        <dbReference type="PROSITE-ProRule" id="PRU00206"/>
    </source>
</evidence>
<evidence type="ECO:0000256" key="4">
    <source>
        <dbReference type="SAM" id="SignalP"/>
    </source>
</evidence>
<feature type="signal peptide" evidence="4">
    <location>
        <begin position="1"/>
        <end position="21"/>
    </location>
</feature>
<dbReference type="GO" id="GO:0009897">
    <property type="term" value="C:external side of plasma membrane"/>
    <property type="evidence" value="ECO:0007669"/>
    <property type="project" value="TreeGrafter"/>
</dbReference>
<organism evidence="6 7">
    <name type="scientific">Albula goreensis</name>
    <dbReference type="NCBI Taxonomy" id="1534307"/>
    <lineage>
        <taxon>Eukaryota</taxon>
        <taxon>Metazoa</taxon>
        <taxon>Chordata</taxon>
        <taxon>Craniata</taxon>
        <taxon>Vertebrata</taxon>
        <taxon>Euteleostomi</taxon>
        <taxon>Actinopterygii</taxon>
        <taxon>Neopterygii</taxon>
        <taxon>Teleostei</taxon>
        <taxon>Albuliformes</taxon>
        <taxon>Albulidae</taxon>
        <taxon>Albula</taxon>
    </lineage>
</organism>
<feature type="disulfide bond" evidence="1">
    <location>
        <begin position="39"/>
        <end position="57"/>
    </location>
</feature>
<feature type="disulfide bond" evidence="1">
    <location>
        <begin position="36"/>
        <end position="49"/>
    </location>
</feature>
<evidence type="ECO:0000313" key="7">
    <source>
        <dbReference type="Proteomes" id="UP000829720"/>
    </source>
</evidence>
<keyword evidence="3" id="KW-0472">Membrane</keyword>
<sequence>MAVRLWHTALFSLCIVSSIGSKCGPAEYETGAGECCPMCVKGSVVRRDCTSDSSTACIPCVGDTYMNEPNGLNKCFTCRTCDPGQGLHTLHKCTTTSNAVCDVSDGFYCGSYSGNKECNLALKHSTCSPGERPKNPGTKTEDTVCEKCPDGHFSEHGVNCTAWTVCTAEQTVAESGSPTKDRDCKIIPRRNRIMIIIPIITVIIIPIVTLLIQRSSIGTKLKSPVQETSEGSRVAANNSPEETEDT</sequence>
<feature type="disulfide bond" evidence="1">
    <location>
        <begin position="60"/>
        <end position="75"/>
    </location>
</feature>
<keyword evidence="1" id="KW-1015">Disulfide bond</keyword>
<dbReference type="Pfam" id="PF00020">
    <property type="entry name" value="TNFR_c6"/>
    <property type="match status" value="2"/>
</dbReference>
<feature type="compositionally biased region" description="Polar residues" evidence="2">
    <location>
        <begin position="225"/>
        <end position="240"/>
    </location>
</feature>
<dbReference type="PANTHER" id="PTHR46838:SF1">
    <property type="entry name" value="TUMOR NECROSIS FACTOR RECEPTOR SUPERFAMILY MEMBER 14"/>
    <property type="match status" value="1"/>
</dbReference>
<evidence type="ECO:0000313" key="6">
    <source>
        <dbReference type="EMBL" id="KAI1892574.1"/>
    </source>
</evidence>
<dbReference type="InterPro" id="IPR001368">
    <property type="entry name" value="TNFR/NGFR_Cys_rich_reg"/>
</dbReference>
<dbReference type="PROSITE" id="PS50050">
    <property type="entry name" value="TNFR_NGFR_2"/>
    <property type="match status" value="2"/>
</dbReference>
<feature type="repeat" description="TNFR-Cys" evidence="1">
    <location>
        <begin position="22"/>
        <end position="57"/>
    </location>
</feature>
<comment type="caution">
    <text evidence="1">Lacks conserved residue(s) required for the propagation of feature annotation.</text>
</comment>
<feature type="repeat" description="TNFR-Cys" evidence="1">
    <location>
        <begin position="59"/>
        <end position="101"/>
    </location>
</feature>
<dbReference type="PRINTS" id="PR01680">
    <property type="entry name" value="TNFACTORR6"/>
</dbReference>
<dbReference type="GO" id="GO:0050829">
    <property type="term" value="P:defense response to Gram-negative bacterium"/>
    <property type="evidence" value="ECO:0007669"/>
    <property type="project" value="TreeGrafter"/>
</dbReference>
<evidence type="ECO:0000256" key="3">
    <source>
        <dbReference type="SAM" id="Phobius"/>
    </source>
</evidence>
<dbReference type="GO" id="GO:0046642">
    <property type="term" value="P:negative regulation of alpha-beta T cell proliferation"/>
    <property type="evidence" value="ECO:0007669"/>
    <property type="project" value="TreeGrafter"/>
</dbReference>
<dbReference type="GO" id="GO:2000406">
    <property type="term" value="P:positive regulation of T cell migration"/>
    <property type="evidence" value="ECO:0007669"/>
    <property type="project" value="TreeGrafter"/>
</dbReference>
<reference evidence="6" key="1">
    <citation type="submission" date="2021-01" db="EMBL/GenBank/DDBJ databases">
        <authorList>
            <person name="Zahm M."/>
            <person name="Roques C."/>
            <person name="Cabau C."/>
            <person name="Klopp C."/>
            <person name="Donnadieu C."/>
            <person name="Jouanno E."/>
            <person name="Lampietro C."/>
            <person name="Louis A."/>
            <person name="Herpin A."/>
            <person name="Echchiki A."/>
            <person name="Berthelot C."/>
            <person name="Parey E."/>
            <person name="Roest-Crollius H."/>
            <person name="Braasch I."/>
            <person name="Postlethwait J."/>
            <person name="Bobe J."/>
            <person name="Montfort J."/>
            <person name="Bouchez O."/>
            <person name="Begum T."/>
            <person name="Mejri S."/>
            <person name="Adams A."/>
            <person name="Chen W.-J."/>
            <person name="Guiguen Y."/>
        </authorList>
    </citation>
    <scope>NUCLEOTIDE SEQUENCE</scope>
    <source>
        <tissue evidence="6">Blood</tissue>
    </source>
</reference>
<gene>
    <name evidence="6" type="ORF">AGOR_G00134980</name>
</gene>
<dbReference type="FunFam" id="2.10.50.10:FF:000007">
    <property type="entry name" value="TNF receptor superfamily member 14"/>
    <property type="match status" value="1"/>
</dbReference>
<feature type="domain" description="TNFR-Cys" evidence="5">
    <location>
        <begin position="22"/>
        <end position="57"/>
    </location>
</feature>
<dbReference type="OrthoDB" id="10031141at2759"/>
<keyword evidence="4" id="KW-0732">Signal</keyword>
<keyword evidence="3" id="KW-1133">Transmembrane helix</keyword>
<name>A0A8T3DA03_9TELE</name>
<feature type="region of interest" description="Disordered" evidence="2">
    <location>
        <begin position="221"/>
        <end position="246"/>
    </location>
</feature>
<dbReference type="GO" id="GO:0002720">
    <property type="term" value="P:positive regulation of cytokine production involved in immune response"/>
    <property type="evidence" value="ECO:0007669"/>
    <property type="project" value="TreeGrafter"/>
</dbReference>
<dbReference type="GO" id="GO:0006955">
    <property type="term" value="P:immune response"/>
    <property type="evidence" value="ECO:0007669"/>
    <property type="project" value="InterPro"/>
</dbReference>
<dbReference type="GO" id="GO:0007165">
    <property type="term" value="P:signal transduction"/>
    <property type="evidence" value="ECO:0007669"/>
    <property type="project" value="InterPro"/>
</dbReference>
<dbReference type="PANTHER" id="PTHR46838">
    <property type="entry name" value="TUMOR NECROSIS FACTOR RECEPTOR SUPERFAMILY MEMBER 14"/>
    <property type="match status" value="1"/>
</dbReference>
<keyword evidence="7" id="KW-1185">Reference proteome</keyword>
<proteinExistence type="predicted"/>
<dbReference type="EMBL" id="JAERUA010000012">
    <property type="protein sequence ID" value="KAI1892574.1"/>
    <property type="molecule type" value="Genomic_DNA"/>
</dbReference>
<dbReference type="SMART" id="SM00208">
    <property type="entry name" value="TNFR"/>
    <property type="match status" value="4"/>
</dbReference>
<dbReference type="InterPro" id="IPR008063">
    <property type="entry name" value="Fas_rcpt"/>
</dbReference>
<dbReference type="GO" id="GO:0050830">
    <property type="term" value="P:defense response to Gram-positive bacterium"/>
    <property type="evidence" value="ECO:0007669"/>
    <property type="project" value="TreeGrafter"/>
</dbReference>
<dbReference type="Gene3D" id="2.10.50.10">
    <property type="entry name" value="Tumor Necrosis Factor Receptor, subunit A, domain 2"/>
    <property type="match status" value="3"/>
</dbReference>